<dbReference type="PANTHER" id="PTHR22888">
    <property type="entry name" value="CYTOCHROME C OXIDASE, SUBUNIT II"/>
    <property type="match status" value="1"/>
</dbReference>
<evidence type="ECO:0000256" key="7">
    <source>
        <dbReference type="ARBA" id="ARBA00022723"/>
    </source>
</evidence>
<dbReference type="SUPFAM" id="SSF81464">
    <property type="entry name" value="Cytochrome c oxidase subunit II-like, transmembrane region"/>
    <property type="match status" value="1"/>
</dbReference>
<evidence type="ECO:0000256" key="5">
    <source>
        <dbReference type="ARBA" id="ARBA00022660"/>
    </source>
</evidence>
<keyword evidence="14 16" id="KW-0472">Membrane</keyword>
<keyword evidence="16 20" id="KW-0496">Mitochondrion</keyword>
<dbReference type="InterPro" id="IPR014222">
    <property type="entry name" value="Cyt_c_oxidase_su2"/>
</dbReference>
<organism evidence="20">
    <name type="scientific">Onchidella borealis</name>
    <dbReference type="NCBI Taxonomy" id="244421"/>
    <lineage>
        <taxon>Eukaryota</taxon>
        <taxon>Metazoa</taxon>
        <taxon>Spiralia</taxon>
        <taxon>Lophotrochozoa</taxon>
        <taxon>Mollusca</taxon>
        <taxon>Gastropoda</taxon>
        <taxon>Heterobranchia</taxon>
        <taxon>Euthyneura</taxon>
        <taxon>Panpulmonata</taxon>
        <taxon>Eupulmonata</taxon>
        <taxon>Systellommatophora</taxon>
        <taxon>Onchidioidea</taxon>
        <taxon>Onchidiidae</taxon>
        <taxon>Onchidella</taxon>
    </lineage>
</organism>
<evidence type="ECO:0000256" key="10">
    <source>
        <dbReference type="ARBA" id="ARBA00022967"/>
    </source>
</evidence>
<dbReference type="InterPro" id="IPR045187">
    <property type="entry name" value="CcO_II"/>
</dbReference>
<dbReference type="GO" id="GO:0005507">
    <property type="term" value="F:copper ion binding"/>
    <property type="evidence" value="ECO:0007669"/>
    <property type="project" value="InterPro"/>
</dbReference>
<keyword evidence="7 16" id="KW-0479">Metal-binding</keyword>
<evidence type="ECO:0000256" key="15">
    <source>
        <dbReference type="ARBA" id="ARBA00049512"/>
    </source>
</evidence>
<evidence type="ECO:0000256" key="14">
    <source>
        <dbReference type="ARBA" id="ARBA00023136"/>
    </source>
</evidence>
<dbReference type="InterPro" id="IPR008972">
    <property type="entry name" value="Cupredoxin"/>
</dbReference>
<comment type="similarity">
    <text evidence="2 16">Belongs to the cytochrome c oxidase subunit 2 family.</text>
</comment>
<dbReference type="PROSITE" id="PS00078">
    <property type="entry name" value="COX2"/>
    <property type="match status" value="1"/>
</dbReference>
<keyword evidence="12 17" id="KW-1133">Transmembrane helix</keyword>
<sequence>MSFWGQMNLADPVSPIQSEMIIFHDHTMILLVGIFSFVAIMGVFILYSKFSSRTLHDAQTLEIVWTVLPAFLLVLLALPSLRLLYLIDESNDSSLVLKVTGHQWYWSYEIPAIDKESFDSYMVEFNDLGLGDYRLLEVDNRVTLPYNINVSVMVTSADVLHAWAIPSLGVKMDAVPGRLNTVNTLMNRPGVYYGQCSEICGANHSFMPIVVEAVSVKDFVNQD</sequence>
<evidence type="ECO:0000256" key="2">
    <source>
        <dbReference type="ARBA" id="ARBA00007866"/>
    </source>
</evidence>
<dbReference type="Pfam" id="PF00116">
    <property type="entry name" value="COX2"/>
    <property type="match status" value="1"/>
</dbReference>
<protein>
    <recommendedName>
        <fullName evidence="3 16">Cytochrome c oxidase subunit 2</fullName>
    </recommendedName>
</protein>
<evidence type="ECO:0000256" key="1">
    <source>
        <dbReference type="ARBA" id="ARBA00004448"/>
    </source>
</evidence>
<keyword evidence="4 16" id="KW-0813">Transport</keyword>
<keyword evidence="6 16" id="KW-0812">Transmembrane</keyword>
<dbReference type="Pfam" id="PF02790">
    <property type="entry name" value="COX2_TM"/>
    <property type="match status" value="1"/>
</dbReference>
<dbReference type="GO" id="GO:0016491">
    <property type="term" value="F:oxidoreductase activity"/>
    <property type="evidence" value="ECO:0007669"/>
    <property type="project" value="InterPro"/>
</dbReference>
<dbReference type="Gene3D" id="1.10.287.90">
    <property type="match status" value="1"/>
</dbReference>
<comment type="function">
    <text evidence="16">Component of the cytochrome c oxidase, the last enzyme in the mitochondrial electron transport chain which drives oxidative phosphorylation. The respiratory chain contains 3 multisubunit complexes succinate dehydrogenase (complex II, CII), ubiquinol-cytochrome c oxidoreductase (cytochrome b-c1 complex, complex III, CIII) and cytochrome c oxidase (complex IV, CIV), that cooperate to transfer electrons derived from NADH and succinate to molecular oxygen, creating an electrochemical gradient over the inner membrane that drives transmembrane transport and the ATP synthase. Cytochrome c oxidase is the component of the respiratory chain that catalyzes the reduction of oxygen to water. Electrons originating from reduced cytochrome c in the intermembrane space (IMS) are transferred via the dinuclear copper A center (CU(A)) of subunit 2 and heme A of subunit 1 to the active site in subunit 1, a binuclear center (BNC) formed by heme A3 and copper B (CU(B)). The BNC reduces molecular oxygen to 2 water molecules using 4 electrons from cytochrome c in the IMS and 4 protons from the mitochondrial matrix.</text>
</comment>
<evidence type="ECO:0000256" key="6">
    <source>
        <dbReference type="ARBA" id="ARBA00022692"/>
    </source>
</evidence>
<keyword evidence="11 16" id="KW-0249">Electron transport</keyword>
<dbReference type="InterPro" id="IPR001505">
    <property type="entry name" value="Copper_CuA"/>
</dbReference>
<gene>
    <name evidence="20" type="primary">COX2</name>
</gene>
<evidence type="ECO:0000256" key="16">
    <source>
        <dbReference type="RuleBase" id="RU000457"/>
    </source>
</evidence>
<evidence type="ECO:0000256" key="4">
    <source>
        <dbReference type="ARBA" id="ARBA00022448"/>
    </source>
</evidence>
<feature type="domain" description="Cytochrome oxidase subunit II transmembrane region profile" evidence="19">
    <location>
        <begin position="1"/>
        <end position="91"/>
    </location>
</feature>
<feature type="domain" description="Cytochrome oxidase subunit II copper A binding" evidence="18">
    <location>
        <begin position="92"/>
        <end position="223"/>
    </location>
</feature>
<dbReference type="GO" id="GO:0004129">
    <property type="term" value="F:cytochrome-c oxidase activity"/>
    <property type="evidence" value="ECO:0007669"/>
    <property type="project" value="UniProtKB-EC"/>
</dbReference>
<dbReference type="PRINTS" id="PR01166">
    <property type="entry name" value="CYCOXIDASEII"/>
</dbReference>
<dbReference type="InterPro" id="IPR002429">
    <property type="entry name" value="CcO_II-like_C"/>
</dbReference>
<comment type="catalytic activity">
    <reaction evidence="15">
        <text>4 Fe(II)-[cytochrome c] + O2 + 8 H(+)(in) = 4 Fe(III)-[cytochrome c] + 2 H2O + 4 H(+)(out)</text>
        <dbReference type="Rhea" id="RHEA:11436"/>
        <dbReference type="Rhea" id="RHEA-COMP:10350"/>
        <dbReference type="Rhea" id="RHEA-COMP:14399"/>
        <dbReference type="ChEBI" id="CHEBI:15377"/>
        <dbReference type="ChEBI" id="CHEBI:15378"/>
        <dbReference type="ChEBI" id="CHEBI:15379"/>
        <dbReference type="ChEBI" id="CHEBI:29033"/>
        <dbReference type="ChEBI" id="CHEBI:29034"/>
        <dbReference type="EC" id="7.1.1.9"/>
    </reaction>
    <physiologicalReaction direction="left-to-right" evidence="15">
        <dbReference type="Rhea" id="RHEA:11437"/>
    </physiologicalReaction>
</comment>
<feature type="transmembrane region" description="Helical" evidence="17">
    <location>
        <begin position="28"/>
        <end position="47"/>
    </location>
</feature>
<accession>E6Y1C5</accession>
<evidence type="ECO:0000256" key="8">
    <source>
        <dbReference type="ARBA" id="ARBA00022792"/>
    </source>
</evidence>
<evidence type="ECO:0000256" key="3">
    <source>
        <dbReference type="ARBA" id="ARBA00015946"/>
    </source>
</evidence>
<keyword evidence="5 16" id="KW-0679">Respiratory chain</keyword>
<keyword evidence="13 16" id="KW-0186">Copper</keyword>
<evidence type="ECO:0000259" key="18">
    <source>
        <dbReference type="PROSITE" id="PS50857"/>
    </source>
</evidence>
<dbReference type="InterPro" id="IPR011759">
    <property type="entry name" value="Cyt_c_oxidase_su2_TM_dom"/>
</dbReference>
<dbReference type="InterPro" id="IPR036257">
    <property type="entry name" value="Cyt_c_oxidase_su2_TM_sf"/>
</dbReference>
<keyword evidence="8 16" id="KW-0999">Mitochondrion inner membrane</keyword>
<dbReference type="PROSITE" id="PS50857">
    <property type="entry name" value="COX2_CUA"/>
    <property type="match status" value="1"/>
</dbReference>
<name>E6Y1C5_9EUPU</name>
<evidence type="ECO:0000256" key="17">
    <source>
        <dbReference type="SAM" id="Phobius"/>
    </source>
</evidence>
<comment type="subcellular location">
    <subcellularLocation>
        <location evidence="1 16">Mitochondrion inner membrane</location>
        <topology evidence="1 16">Multi-pass membrane protein</topology>
    </subcellularLocation>
</comment>
<dbReference type="FunFam" id="2.60.40.420:FF:000001">
    <property type="entry name" value="Cytochrome c oxidase subunit 2"/>
    <property type="match status" value="1"/>
</dbReference>
<keyword evidence="10" id="KW-1278">Translocase</keyword>
<geneLocation type="mitochondrion" evidence="20"/>
<comment type="cofactor">
    <cofactor evidence="16">
        <name>Cu cation</name>
        <dbReference type="ChEBI" id="CHEBI:23378"/>
    </cofactor>
    <text evidence="16">Binds a copper A center.</text>
</comment>
<feature type="transmembrane region" description="Helical" evidence="17">
    <location>
        <begin position="67"/>
        <end position="87"/>
    </location>
</feature>
<evidence type="ECO:0000256" key="11">
    <source>
        <dbReference type="ARBA" id="ARBA00022982"/>
    </source>
</evidence>
<dbReference type="SUPFAM" id="SSF49503">
    <property type="entry name" value="Cupredoxins"/>
    <property type="match status" value="1"/>
</dbReference>
<reference evidence="20" key="1">
    <citation type="journal article" date="2011" name="Mar. Genomics">
        <title>Crawling through time: Transition of snails to slugs dating back to the Paleozoic, based on mitochondrial phylogenomics.</title>
        <authorList>
            <person name="Medina M."/>
            <person name="Lal S."/>
            <person name="Valles Y."/>
            <person name="Takaoka T.L."/>
            <person name="Dayrat B.A."/>
            <person name="Boore J.L."/>
            <person name="Gosliner T."/>
        </authorList>
    </citation>
    <scope>NUCLEOTIDE SEQUENCE</scope>
</reference>
<dbReference type="CDD" id="cd13912">
    <property type="entry name" value="CcO_II_C"/>
    <property type="match status" value="1"/>
</dbReference>
<evidence type="ECO:0000256" key="13">
    <source>
        <dbReference type="ARBA" id="ARBA00023008"/>
    </source>
</evidence>
<keyword evidence="9" id="KW-0460">Magnesium</keyword>
<proteinExistence type="inferred from homology"/>
<evidence type="ECO:0000259" key="19">
    <source>
        <dbReference type="PROSITE" id="PS50999"/>
    </source>
</evidence>
<dbReference type="EMBL" id="DQ991936">
    <property type="protein sequence ID" value="ABL09078.1"/>
    <property type="molecule type" value="Genomic_DNA"/>
</dbReference>
<dbReference type="NCBIfam" id="TIGR02866">
    <property type="entry name" value="CoxB"/>
    <property type="match status" value="1"/>
</dbReference>
<evidence type="ECO:0000313" key="20">
    <source>
        <dbReference type="EMBL" id="ABL09078.1"/>
    </source>
</evidence>
<dbReference type="InterPro" id="IPR034210">
    <property type="entry name" value="CcO_II_C"/>
</dbReference>
<dbReference type="PANTHER" id="PTHR22888:SF9">
    <property type="entry name" value="CYTOCHROME C OXIDASE SUBUNIT 2"/>
    <property type="match status" value="1"/>
</dbReference>
<dbReference type="GO" id="GO:0005743">
    <property type="term" value="C:mitochondrial inner membrane"/>
    <property type="evidence" value="ECO:0007669"/>
    <property type="project" value="UniProtKB-SubCell"/>
</dbReference>
<dbReference type="Gene3D" id="2.60.40.420">
    <property type="entry name" value="Cupredoxins - blue copper proteins"/>
    <property type="match status" value="1"/>
</dbReference>
<evidence type="ECO:0000256" key="12">
    <source>
        <dbReference type="ARBA" id="ARBA00022989"/>
    </source>
</evidence>
<dbReference type="GO" id="GO:0042773">
    <property type="term" value="P:ATP synthesis coupled electron transport"/>
    <property type="evidence" value="ECO:0007669"/>
    <property type="project" value="TreeGrafter"/>
</dbReference>
<dbReference type="PROSITE" id="PS50999">
    <property type="entry name" value="COX2_TM"/>
    <property type="match status" value="1"/>
</dbReference>
<evidence type="ECO:0000256" key="9">
    <source>
        <dbReference type="ARBA" id="ARBA00022842"/>
    </source>
</evidence>
<dbReference type="AlphaFoldDB" id="E6Y1C5"/>